<gene>
    <name evidence="2" type="ORF">AUP44_12610</name>
</gene>
<comment type="caution">
    <text evidence="2">The sequence shown here is derived from an EMBL/GenBank/DDBJ whole genome shotgun (WGS) entry which is preliminary data.</text>
</comment>
<protein>
    <recommendedName>
        <fullName evidence="1">Alpha-L-glutamate ligase-related protein ATP-grasp domain-containing protein</fullName>
    </recommendedName>
</protein>
<dbReference type="Proteomes" id="UP000075787">
    <property type="component" value="Unassembled WGS sequence"/>
</dbReference>
<dbReference type="InterPro" id="IPR039523">
    <property type="entry name" value="RimK-rel_E_lig_ATP-grasp"/>
</dbReference>
<evidence type="ECO:0000313" key="2">
    <source>
        <dbReference type="EMBL" id="KYO50461.1"/>
    </source>
</evidence>
<proteinExistence type="predicted"/>
<name>A0A162K4D0_9PROT</name>
<dbReference type="EMBL" id="LPZR01000197">
    <property type="protein sequence ID" value="KYO50461.1"/>
    <property type="molecule type" value="Genomic_DNA"/>
</dbReference>
<reference evidence="2 3" key="1">
    <citation type="submission" date="2015-12" db="EMBL/GenBank/DDBJ databases">
        <title>Genome sequence of Tistrella mobilis MCCC 1A02139.</title>
        <authorList>
            <person name="Lu L."/>
            <person name="Lai Q."/>
            <person name="Shao Z."/>
            <person name="Qian P."/>
        </authorList>
    </citation>
    <scope>NUCLEOTIDE SEQUENCE [LARGE SCALE GENOMIC DNA]</scope>
    <source>
        <strain evidence="2 3">MCCC 1A02139</strain>
    </source>
</reference>
<evidence type="ECO:0000259" key="1">
    <source>
        <dbReference type="Pfam" id="PF14397"/>
    </source>
</evidence>
<accession>A0A162K4D0</accession>
<organism evidence="2 3">
    <name type="scientific">Tistrella mobilis</name>
    <dbReference type="NCBI Taxonomy" id="171437"/>
    <lineage>
        <taxon>Bacteria</taxon>
        <taxon>Pseudomonadati</taxon>
        <taxon>Pseudomonadota</taxon>
        <taxon>Alphaproteobacteria</taxon>
        <taxon>Geminicoccales</taxon>
        <taxon>Geminicoccaceae</taxon>
        <taxon>Tistrella</taxon>
    </lineage>
</organism>
<sequence length="285" mass="29679">MPQRAASLLLARLGDRTAHVLLADKMAAAARLTAAGAVFPVTPVVLSQGQGVDPDRLVPVAAASAGLFLKPRHGHGGAGAFGLRHDGGGWQIDARPVDATALAARLNRLLGADDLLVQEHLAPCTALADLATADRAPVLRLATARRPDEAPFLQSALLTVPVPDRHPRDFLHGGIQVPVDPASGRLAAGILLGAPRRPIPRLPWNNARLAGRILPGFEDAVAMALGAMTALPGLALVHWDLIPSTRGMVMLEGNTGGNWILATLPGAFGLETASLPPLLRAWLPT</sequence>
<dbReference type="AlphaFoldDB" id="A0A162K4D0"/>
<dbReference type="Pfam" id="PF14397">
    <property type="entry name" value="ATPgrasp_ST"/>
    <property type="match status" value="1"/>
</dbReference>
<evidence type="ECO:0000313" key="3">
    <source>
        <dbReference type="Proteomes" id="UP000075787"/>
    </source>
</evidence>
<feature type="domain" description="Alpha-L-glutamate ligase-related protein ATP-grasp" evidence="1">
    <location>
        <begin position="11"/>
        <end position="256"/>
    </location>
</feature>